<feature type="compositionally biased region" description="Basic and acidic residues" evidence="1">
    <location>
        <begin position="1343"/>
        <end position="1357"/>
    </location>
</feature>
<feature type="region of interest" description="Disordered" evidence="1">
    <location>
        <begin position="778"/>
        <end position="853"/>
    </location>
</feature>
<feature type="compositionally biased region" description="Low complexity" evidence="1">
    <location>
        <begin position="1110"/>
        <end position="1155"/>
    </location>
</feature>
<dbReference type="EMBL" id="KZ819304">
    <property type="protein sequence ID" value="PWN95415.1"/>
    <property type="molecule type" value="Genomic_DNA"/>
</dbReference>
<dbReference type="STRING" id="58919.A0A316Z5C3"/>
<gene>
    <name evidence="2" type="ORF">FA09DRAFT_139341</name>
</gene>
<feature type="region of interest" description="Disordered" evidence="1">
    <location>
        <begin position="1601"/>
        <end position="1885"/>
    </location>
</feature>
<feature type="compositionally biased region" description="Low complexity" evidence="1">
    <location>
        <begin position="311"/>
        <end position="326"/>
    </location>
</feature>
<feature type="compositionally biased region" description="Low complexity" evidence="1">
    <location>
        <begin position="1468"/>
        <end position="1483"/>
    </location>
</feature>
<feature type="region of interest" description="Disordered" evidence="1">
    <location>
        <begin position="96"/>
        <end position="131"/>
    </location>
</feature>
<feature type="compositionally biased region" description="Acidic residues" evidence="1">
    <location>
        <begin position="274"/>
        <end position="288"/>
    </location>
</feature>
<feature type="region of interest" description="Disordered" evidence="1">
    <location>
        <begin position="1"/>
        <end position="72"/>
    </location>
</feature>
<feature type="region of interest" description="Disordered" evidence="1">
    <location>
        <begin position="1025"/>
        <end position="1046"/>
    </location>
</feature>
<protein>
    <submittedName>
        <fullName evidence="2">Uncharacterized protein</fullName>
    </submittedName>
</protein>
<proteinExistence type="predicted"/>
<feature type="compositionally biased region" description="Basic and acidic residues" evidence="1">
    <location>
        <begin position="1621"/>
        <end position="1631"/>
    </location>
</feature>
<feature type="compositionally biased region" description="Low complexity" evidence="1">
    <location>
        <begin position="1831"/>
        <end position="1840"/>
    </location>
</feature>
<feature type="compositionally biased region" description="Low complexity" evidence="1">
    <location>
        <begin position="1413"/>
        <end position="1441"/>
    </location>
</feature>
<evidence type="ECO:0000256" key="1">
    <source>
        <dbReference type="SAM" id="MobiDB-lite"/>
    </source>
</evidence>
<feature type="compositionally biased region" description="Acidic residues" evidence="1">
    <location>
        <begin position="549"/>
        <end position="565"/>
    </location>
</feature>
<feature type="compositionally biased region" description="Acidic residues" evidence="1">
    <location>
        <begin position="513"/>
        <end position="524"/>
    </location>
</feature>
<feature type="compositionally biased region" description="Low complexity" evidence="1">
    <location>
        <begin position="1369"/>
        <end position="1382"/>
    </location>
</feature>
<evidence type="ECO:0000313" key="3">
    <source>
        <dbReference type="Proteomes" id="UP000245946"/>
    </source>
</evidence>
<feature type="region of interest" description="Disordered" evidence="1">
    <location>
        <begin position="310"/>
        <end position="330"/>
    </location>
</feature>
<feature type="compositionally biased region" description="Low complexity" evidence="1">
    <location>
        <begin position="1221"/>
        <end position="1234"/>
    </location>
</feature>
<feature type="region of interest" description="Disordered" evidence="1">
    <location>
        <begin position="722"/>
        <end position="752"/>
    </location>
</feature>
<feature type="compositionally biased region" description="Low complexity" evidence="1">
    <location>
        <begin position="814"/>
        <end position="836"/>
    </location>
</feature>
<dbReference type="OrthoDB" id="2555984at2759"/>
<feature type="compositionally biased region" description="Low complexity" evidence="1">
    <location>
        <begin position="722"/>
        <end position="740"/>
    </location>
</feature>
<feature type="compositionally biased region" description="Basic and acidic residues" evidence="1">
    <location>
        <begin position="1853"/>
        <end position="1865"/>
    </location>
</feature>
<feature type="compositionally biased region" description="Polar residues" evidence="1">
    <location>
        <begin position="1445"/>
        <end position="1454"/>
    </location>
</feature>
<feature type="compositionally biased region" description="Polar residues" evidence="1">
    <location>
        <begin position="838"/>
        <end position="853"/>
    </location>
</feature>
<feature type="compositionally biased region" description="Acidic residues" evidence="1">
    <location>
        <begin position="436"/>
        <end position="467"/>
    </location>
</feature>
<feature type="compositionally biased region" description="Low complexity" evidence="1">
    <location>
        <begin position="103"/>
        <end position="124"/>
    </location>
</feature>
<feature type="region of interest" description="Disordered" evidence="1">
    <location>
        <begin position="923"/>
        <end position="949"/>
    </location>
</feature>
<feature type="compositionally biased region" description="Low complexity" evidence="1">
    <location>
        <begin position="1"/>
        <end position="28"/>
    </location>
</feature>
<feature type="region of interest" description="Disordered" evidence="1">
    <location>
        <begin position="972"/>
        <end position="1002"/>
    </location>
</feature>
<dbReference type="RefSeq" id="XP_025595694.1">
    <property type="nucleotide sequence ID" value="XM_025739122.1"/>
</dbReference>
<organism evidence="2 3">
    <name type="scientific">Tilletiopsis washingtonensis</name>
    <dbReference type="NCBI Taxonomy" id="58919"/>
    <lineage>
        <taxon>Eukaryota</taxon>
        <taxon>Fungi</taxon>
        <taxon>Dikarya</taxon>
        <taxon>Basidiomycota</taxon>
        <taxon>Ustilaginomycotina</taxon>
        <taxon>Exobasidiomycetes</taxon>
        <taxon>Entylomatales</taxon>
        <taxon>Entylomatales incertae sedis</taxon>
        <taxon>Tilletiopsis</taxon>
    </lineage>
</organism>
<feature type="compositionally biased region" description="Basic and acidic residues" evidence="1">
    <location>
        <begin position="1602"/>
        <end position="1611"/>
    </location>
</feature>
<accession>A0A316Z5C3</accession>
<evidence type="ECO:0000313" key="2">
    <source>
        <dbReference type="EMBL" id="PWN95415.1"/>
    </source>
</evidence>
<feature type="compositionally biased region" description="Low complexity" evidence="1">
    <location>
        <begin position="1025"/>
        <end position="1035"/>
    </location>
</feature>
<feature type="compositionally biased region" description="Basic residues" evidence="1">
    <location>
        <begin position="1707"/>
        <end position="1717"/>
    </location>
</feature>
<sequence length="1885" mass="192972">MSRRAAPPSAASGAPGVPSGSSVLGASSFGLRPSAPRYTLGLSRPAPSSAARPLRLSSGGGGVPDEIPRAPSFSAYETLDAAEFCYDLRERIGAALGRPPPRASLAASRSSAASRPVATSRSAAELQPTEQDMPDDLAAILAPQPQRVNGATLKDGTSSVEDARRLSNSEWLQRAEAAHAARHASRAHAREAAVQTEAPLPHLRANHAGPSSEIMLPGSTPRAAAPLQTPGAAVDRARLAGRAVEELLGIGGVAPENGERFALADSFVPLAGEGDEEADADAEAEDDLAGPSALFDAPGGIEEVLRRRAQLADAQPAASPAASSQSNKRRAPLIEELRQDTPTLEEILQRNAAELGAEEDEEAIGSDSESEESSVEDDGSAQSFLDDEQDGEAAESEEDEDEDEDDELGLDAMDAPRGSVQLPITNGMASRRLVLEEDDGSEHDGPEEDDEDEDDDGLGEEDDELSDAAEPRQAAQAAAGDVIELLDSDSDDDRAPPPPARVSAPVFALQEAELADESIDESGDEQGAPSEHASALWQKEQDDRMSDAEAAEEQPQPDEPQDEIWDALQARALPPPPFEQLADAAMSQAPMDFAQPPALPHGFPSSMQPFSDPPAAAHTGSSSLPASQLDPALFGLTAESGDGSAADSPSITESAQVQNWDWSLGGALEQPAPTSQTHTPVAESGFFSDLLNDQSSSVDSPLHASAPRLPLDDSAIAAAVQAAQAHASSLSSPSSAVALPPGTPGSERPAPELLDLADTPAASSAALLLLKDQVTGSGSMATSVASEASAVKHKHSSAPGTLAAPVDLVSGNTSVAQQHSSGSAAAANESASAARSQVEASAPSTPSAVPLLSRQTVSAEPAVPAEGAALLAFKREHAAQSTGSTAASLAATDGAASTAAPLSVAVSLPLGDASALASFKAQLPEQSGQPHSVTSVAGSEAHRSAPQTPAAEGLVSLPLGDASALASFKAQLDAQHGHPQSVTSVAGSEAHRSAPQTPIVEGMPVGSAKQLLAFKTEVERNGALASAASSQAGSEGPRGAAVLTSGLPGTPVATGAPALVGTPAAAPVDRDPLVADAGELIALKTVIEEDRHEMPQVSAAPSLAGSDHAAAAASVAGSDRASAAPSPAVAEQAPEAPQHASTAAEDTSDAAAALAKEADDSDAAPKLQDAPAAGEEEDELSTPVGEAEADEVLLLPKSQPFEPRRSSAPAEPSGETRDEAAASTESAISIADASPPRIADSPPPVESSDVVREQAPAEDEEAAAPLEIGTPPPAEEAAAPLEASTPPRVTPPPAEGAAAPSDAGTPPPADQAAPAAPASPVRRSSPRKRAASPIEDSSSSTAAERKPLRSVKRKVEETVPQADDQAGPSHSAANEASTSASAAGGFVSKASGFLTQMFSLRRNRHFHHHGAGPARVASSPRSVRSATPASIKGAAAAGSSPLKAPTSSAGNSSDVEMADAEPALRKGSSVASEQAAAAEAPDGVQLADQEMQEAEDEDEAASVGGYVGPATRSRCSYHLITLPSATSPKGRCTFAVPGCSIAHDKLAKEDARHLGPASAGDNETKEWFDPQMLPGELYHALSRICDVDLLEDVAIMPASKPEGVKSWHDDGPPEDEQAFIDDPHFAPKEWLHQGASSPLSTPPPQEQPRPLGEDEEMRSPSLPPATRGSDVLTVEIDAPAAHSGRRSAGKTRATPEASASTSPQTPKRARRVLRHPRRSDPSGPEANYQPRSSDSDDDKPRSRKSSRRAGSQASPAVADAAVFDDADLSIASLEQRASAPPADDGEESELAVPALKTKRTYQRRKANDSSYRESIADPAAPPESEEEDVAARAAQEAAAESARKASSRRRAERQKAERAEGREVEAELALESQAPGPSSVARTGG</sequence>
<feature type="region of interest" description="Disordered" evidence="1">
    <location>
        <begin position="1404"/>
        <end position="1483"/>
    </location>
</feature>
<feature type="compositionally biased region" description="Low complexity" evidence="1">
    <location>
        <begin position="1275"/>
        <end position="1287"/>
    </location>
</feature>
<feature type="compositionally biased region" description="Acidic residues" evidence="1">
    <location>
        <begin position="356"/>
        <end position="409"/>
    </location>
</feature>
<feature type="region of interest" description="Disordered" evidence="1">
    <location>
        <begin position="274"/>
        <end position="296"/>
    </location>
</feature>
<name>A0A316Z5C3_9BASI</name>
<reference evidence="2 3" key="1">
    <citation type="journal article" date="2018" name="Mol. Biol. Evol.">
        <title>Broad Genomic Sampling Reveals a Smut Pathogenic Ancestry of the Fungal Clade Ustilaginomycotina.</title>
        <authorList>
            <person name="Kijpornyongpan T."/>
            <person name="Mondo S.J."/>
            <person name="Barry K."/>
            <person name="Sandor L."/>
            <person name="Lee J."/>
            <person name="Lipzen A."/>
            <person name="Pangilinan J."/>
            <person name="LaButti K."/>
            <person name="Hainaut M."/>
            <person name="Henrissat B."/>
            <person name="Grigoriev I.V."/>
            <person name="Spatafora J.W."/>
            <person name="Aime M.C."/>
        </authorList>
    </citation>
    <scope>NUCLEOTIDE SEQUENCE [LARGE SCALE GENOMIC DNA]</scope>
    <source>
        <strain evidence="2 3">MCA 4186</strain>
    </source>
</reference>
<dbReference type="GeneID" id="37266668"/>
<keyword evidence="3" id="KW-1185">Reference proteome</keyword>
<feature type="compositionally biased region" description="Low complexity" evidence="1">
    <location>
        <begin position="1310"/>
        <end position="1323"/>
    </location>
</feature>
<feature type="region of interest" description="Disordered" evidence="1">
    <location>
        <begin position="1110"/>
        <end position="1382"/>
    </location>
</feature>
<feature type="compositionally biased region" description="Polar residues" evidence="1">
    <location>
        <begin position="924"/>
        <end position="937"/>
    </location>
</feature>
<dbReference type="Proteomes" id="UP000245946">
    <property type="component" value="Unassembled WGS sequence"/>
</dbReference>
<feature type="compositionally biased region" description="Polar residues" evidence="1">
    <location>
        <begin position="647"/>
        <end position="661"/>
    </location>
</feature>
<feature type="compositionally biased region" description="Basic and acidic residues" evidence="1">
    <location>
        <begin position="1805"/>
        <end position="1815"/>
    </location>
</feature>
<feature type="region of interest" description="Disordered" evidence="1">
    <location>
        <begin position="351"/>
        <end position="708"/>
    </location>
</feature>